<reference evidence="6 7" key="1">
    <citation type="submission" date="2016-04" db="EMBL/GenBank/DDBJ databases">
        <title>Polished mammalian reference genomes with single-molecule sequencing and chromosome conformation capture applied to the Capra hircus genome.</title>
        <authorList>
            <person name="Bickhart D.M."/>
            <person name="Koren S."/>
            <person name="Rosen B."/>
            <person name="Hastie A."/>
            <person name="Liachko I."/>
            <person name="Sullivan S.T."/>
            <person name="Burton J."/>
            <person name="Sayre B.L."/>
            <person name="Huson H.J."/>
            <person name="Lee J."/>
            <person name="Lam E."/>
            <person name="Kelley C.M."/>
            <person name="Hutchison J.L."/>
            <person name="Zhou Y."/>
            <person name="Sun J."/>
            <person name="Crisa A."/>
            <person name="Schwartz J.C."/>
            <person name="Hammond J.A."/>
            <person name="Schroeder S.G."/>
            <person name="Liu G.E."/>
            <person name="Dunham M."/>
            <person name="Shendure J."/>
            <person name="Sonstegard T.S."/>
            <person name="Phillippy A.M."/>
            <person name="Van Tassell C.P."/>
            <person name="Smith T.P."/>
        </authorList>
    </citation>
    <scope>NUCLEOTIDE SEQUENCE [LARGE SCALE GENOMIC DNA]</scope>
</reference>
<dbReference type="Ensembl" id="ENSCHIT00000020544.1">
    <property type="protein sequence ID" value="ENSCHIP00000012753.1"/>
    <property type="gene ID" value="ENSCHIG00000014405.1"/>
</dbReference>
<dbReference type="AlphaFoldDB" id="A0A452EKZ9"/>
<accession>A0A452EKZ9</accession>
<evidence type="ECO:0000256" key="4">
    <source>
        <dbReference type="ARBA" id="ARBA00023212"/>
    </source>
</evidence>
<dbReference type="InterPro" id="IPR050604">
    <property type="entry name" value="PDZ-LIM_domain"/>
</dbReference>
<dbReference type="GO" id="GO:0003779">
    <property type="term" value="F:actin binding"/>
    <property type="evidence" value="ECO:0007669"/>
    <property type="project" value="TreeGrafter"/>
</dbReference>
<dbReference type="Gene3D" id="2.30.42.10">
    <property type="match status" value="1"/>
</dbReference>
<keyword evidence="3" id="KW-0862">Zinc</keyword>
<dbReference type="STRING" id="9925.ENSCHIP00000012753"/>
<evidence type="ECO:0000256" key="1">
    <source>
        <dbReference type="ARBA" id="ARBA00004245"/>
    </source>
</evidence>
<sequence length="184" mass="20973">MDSKEIKLWCWRGPALWGFWPQVCKDFNVPFSISWLTQSWSIDGENAEGLIHIEAQNKIHACGESLSLGLSRAQPPQRKQQKALAPHHGPPSPHSHPLLPSTIHLAFGATPLADSWLMEDLEDWQPNSGTGQSHSFCILAHLTSTEFMQDLMRRKTVLELQSPCHTHLQDWHPWHSAHVLNMQW</sequence>
<keyword evidence="4" id="KW-0206">Cytoskeleton</keyword>
<evidence type="ECO:0000256" key="2">
    <source>
        <dbReference type="ARBA" id="ARBA00022737"/>
    </source>
</evidence>
<keyword evidence="3" id="KW-0440">LIM domain</keyword>
<feature type="region of interest" description="Disordered" evidence="5">
    <location>
        <begin position="70"/>
        <end position="95"/>
    </location>
</feature>
<dbReference type="GO" id="GO:0007507">
    <property type="term" value="P:heart development"/>
    <property type="evidence" value="ECO:0007669"/>
    <property type="project" value="TreeGrafter"/>
</dbReference>
<evidence type="ECO:0000313" key="7">
    <source>
        <dbReference type="Proteomes" id="UP000291000"/>
    </source>
</evidence>
<dbReference type="InterPro" id="IPR036034">
    <property type="entry name" value="PDZ_sf"/>
</dbReference>
<reference evidence="6" key="3">
    <citation type="submission" date="2025-09" db="UniProtKB">
        <authorList>
            <consortium name="Ensembl"/>
        </authorList>
    </citation>
    <scope>IDENTIFICATION</scope>
</reference>
<evidence type="ECO:0000256" key="3">
    <source>
        <dbReference type="ARBA" id="ARBA00023038"/>
    </source>
</evidence>
<dbReference type="GO" id="GO:0061061">
    <property type="term" value="P:muscle structure development"/>
    <property type="evidence" value="ECO:0007669"/>
    <property type="project" value="TreeGrafter"/>
</dbReference>
<organism evidence="6 7">
    <name type="scientific">Capra hircus</name>
    <name type="common">Goat</name>
    <dbReference type="NCBI Taxonomy" id="9925"/>
    <lineage>
        <taxon>Eukaryota</taxon>
        <taxon>Metazoa</taxon>
        <taxon>Chordata</taxon>
        <taxon>Craniata</taxon>
        <taxon>Vertebrata</taxon>
        <taxon>Euteleostomi</taxon>
        <taxon>Mammalia</taxon>
        <taxon>Eutheria</taxon>
        <taxon>Laurasiatheria</taxon>
        <taxon>Artiodactyla</taxon>
        <taxon>Ruminantia</taxon>
        <taxon>Pecora</taxon>
        <taxon>Bovidae</taxon>
        <taxon>Caprinae</taxon>
        <taxon>Capra</taxon>
    </lineage>
</organism>
<keyword evidence="7" id="KW-1185">Reference proteome</keyword>
<name>A0A452EKZ9_CAPHI</name>
<protein>
    <submittedName>
        <fullName evidence="6">Uncharacterized protein</fullName>
    </submittedName>
</protein>
<dbReference type="EMBL" id="LWLT01000001">
    <property type="status" value="NOT_ANNOTATED_CDS"/>
    <property type="molecule type" value="Genomic_DNA"/>
</dbReference>
<dbReference type="PANTHER" id="PTHR24214">
    <property type="entry name" value="PDZ AND LIM DOMAIN PROTEIN ZASP"/>
    <property type="match status" value="1"/>
</dbReference>
<dbReference type="GO" id="GO:0030036">
    <property type="term" value="P:actin cytoskeleton organization"/>
    <property type="evidence" value="ECO:0007669"/>
    <property type="project" value="TreeGrafter"/>
</dbReference>
<evidence type="ECO:0000313" key="6">
    <source>
        <dbReference type="Ensembl" id="ENSCHIP00000012753.1"/>
    </source>
</evidence>
<dbReference type="GO" id="GO:0051371">
    <property type="term" value="F:muscle alpha-actinin binding"/>
    <property type="evidence" value="ECO:0007669"/>
    <property type="project" value="TreeGrafter"/>
</dbReference>
<comment type="subcellular location">
    <subcellularLocation>
        <location evidence="1">Cytoplasm</location>
        <location evidence="1">Cytoskeleton</location>
    </subcellularLocation>
</comment>
<evidence type="ECO:0000256" key="5">
    <source>
        <dbReference type="SAM" id="MobiDB-lite"/>
    </source>
</evidence>
<dbReference type="GO" id="GO:0030018">
    <property type="term" value="C:Z disc"/>
    <property type="evidence" value="ECO:0007669"/>
    <property type="project" value="TreeGrafter"/>
</dbReference>
<dbReference type="GO" id="GO:0001725">
    <property type="term" value="C:stress fiber"/>
    <property type="evidence" value="ECO:0007669"/>
    <property type="project" value="TreeGrafter"/>
</dbReference>
<keyword evidence="3" id="KW-0479">Metal-binding</keyword>
<dbReference type="PANTHER" id="PTHR24214:SF0">
    <property type="entry name" value="PDZ AND LIM DOMAIN PROTEIN 7"/>
    <property type="match status" value="1"/>
</dbReference>
<reference evidence="6" key="2">
    <citation type="submission" date="2025-08" db="UniProtKB">
        <authorList>
            <consortium name="Ensembl"/>
        </authorList>
    </citation>
    <scope>IDENTIFICATION</scope>
</reference>
<dbReference type="GO" id="GO:0005912">
    <property type="term" value="C:adherens junction"/>
    <property type="evidence" value="ECO:0007669"/>
    <property type="project" value="TreeGrafter"/>
</dbReference>
<proteinExistence type="predicted"/>
<keyword evidence="2" id="KW-0677">Repeat</keyword>
<dbReference type="GO" id="GO:0031941">
    <property type="term" value="C:filamentous actin"/>
    <property type="evidence" value="ECO:0007669"/>
    <property type="project" value="TreeGrafter"/>
</dbReference>
<dbReference type="Proteomes" id="UP000291000">
    <property type="component" value="Chromosome 1"/>
</dbReference>
<dbReference type="GeneTree" id="ENSGT00960000189143"/>
<keyword evidence="4" id="KW-0963">Cytoplasm</keyword>